<dbReference type="AlphaFoldDB" id="A0A261FCV3"/>
<feature type="transmembrane region" description="Helical" evidence="2">
    <location>
        <begin position="47"/>
        <end position="66"/>
    </location>
</feature>
<accession>A0A261FCV3</accession>
<organism evidence="3 4">
    <name type="scientific">Bifidobacterium tissieri</name>
    <dbReference type="NCBI Taxonomy" id="1630162"/>
    <lineage>
        <taxon>Bacteria</taxon>
        <taxon>Bacillati</taxon>
        <taxon>Actinomycetota</taxon>
        <taxon>Actinomycetes</taxon>
        <taxon>Bifidobacteriales</taxon>
        <taxon>Bifidobacteriaceae</taxon>
        <taxon>Bifidobacterium</taxon>
    </lineage>
</organism>
<keyword evidence="2" id="KW-0812">Transmembrane</keyword>
<name>A0A261FCV3_9BIFI</name>
<keyword evidence="2" id="KW-0472">Membrane</keyword>
<evidence type="ECO:0000313" key="4">
    <source>
        <dbReference type="Proteomes" id="UP000216444"/>
    </source>
</evidence>
<comment type="caution">
    <text evidence="3">The sequence shown here is derived from an EMBL/GenBank/DDBJ whole genome shotgun (WGS) entry which is preliminary data.</text>
</comment>
<evidence type="ECO:0000256" key="2">
    <source>
        <dbReference type="SAM" id="Phobius"/>
    </source>
</evidence>
<dbReference type="EMBL" id="MWWV01000012">
    <property type="protein sequence ID" value="OZG56967.1"/>
    <property type="molecule type" value="Genomic_DNA"/>
</dbReference>
<feature type="transmembrane region" description="Helical" evidence="2">
    <location>
        <begin position="316"/>
        <end position="343"/>
    </location>
</feature>
<evidence type="ECO:0000256" key="1">
    <source>
        <dbReference type="SAM" id="MobiDB-lite"/>
    </source>
</evidence>
<reference evidence="3 4" key="1">
    <citation type="journal article" date="2017" name="BMC Genomics">
        <title>Comparative genomic and phylogenomic analyses of the Bifidobacteriaceae family.</title>
        <authorList>
            <person name="Lugli G.A."/>
            <person name="Milani C."/>
            <person name="Turroni F."/>
            <person name="Duranti S."/>
            <person name="Mancabelli L."/>
            <person name="Mangifesta M."/>
            <person name="Ferrario C."/>
            <person name="Modesto M."/>
            <person name="Mattarelli P."/>
            <person name="Jiri K."/>
            <person name="van Sinderen D."/>
            <person name="Ventura M."/>
        </authorList>
    </citation>
    <scope>NUCLEOTIDE SEQUENCE [LARGE SCALE GENOMIC DNA]</scope>
    <source>
        <strain evidence="3 4">DSM 100201</strain>
    </source>
</reference>
<keyword evidence="4" id="KW-1185">Reference proteome</keyword>
<gene>
    <name evidence="3" type="ORF">BTIS_1629</name>
</gene>
<dbReference type="Proteomes" id="UP000216444">
    <property type="component" value="Unassembled WGS sequence"/>
</dbReference>
<protein>
    <submittedName>
        <fullName evidence="3">Uncharacterized protein</fullName>
    </submittedName>
</protein>
<evidence type="ECO:0000313" key="3">
    <source>
        <dbReference type="EMBL" id="OZG56967.1"/>
    </source>
</evidence>
<feature type="transmembrane region" description="Helical" evidence="2">
    <location>
        <begin position="277"/>
        <end position="296"/>
    </location>
</feature>
<keyword evidence="2" id="KW-1133">Transmembrane helix</keyword>
<feature type="region of interest" description="Disordered" evidence="1">
    <location>
        <begin position="1"/>
        <end position="21"/>
    </location>
</feature>
<sequence>MRSGRGGERRRHGRSQAGKSITEQHDVEWSFRVVLRQTGRTLASQRLMTLLLVVTIAVATGACTLLDATSRSEILSEYDEAVVAGLNVYHAHAAGDDGTGRISAALCASLNTNPSVRASAGFFGSHAAMIIKAPGQRFSYVPVVGDITRILSVNNASDYDDGFFIDRQTATGIGITDGDNVQVRLDDGAVQTGVAHVVDADRGFADTPRLWAYAAPQGNLTDCYVEFVPGAMSDDEHAVGWLTSALDGQATTISVTSMAQVDGDRLLDRYMGRSTRLLWVAGGVVTFLLLFLPMVFRRHEFALYRSVGAGRNPTALIFVLSSMAVALLGYGIGLAWAILMVLWTHRGLPSPGGDDHVRRRINDDVCDVAHTRVRGVVTRQYGRIHS</sequence>
<proteinExistence type="predicted"/>